<accession>A0A6G9QL37</accession>
<sequence>MKNDLELERVLNAFDEFEFEKKTTSDLKNARNKQQMAAYIESLDYSVRRLKLLQETINEIVDAKQSDLLKQEKIQTYKTKIINLAREYGTSYQEVLNVMARLRK</sequence>
<proteinExistence type="predicted"/>
<dbReference type="Proteomes" id="UP000502608">
    <property type="component" value="Chromosome"/>
</dbReference>
<dbReference type="AlphaFoldDB" id="A0A6G9QL37"/>
<protein>
    <submittedName>
        <fullName evidence="1">Uncharacterized protein</fullName>
    </submittedName>
</protein>
<dbReference type="RefSeq" id="WP_167677421.1">
    <property type="nucleotide sequence ID" value="NZ_CP050313.1"/>
</dbReference>
<evidence type="ECO:0000313" key="2">
    <source>
        <dbReference type="Proteomes" id="UP000502608"/>
    </source>
</evidence>
<name>A0A6G9QL37_9GAMM</name>
<gene>
    <name evidence="1" type="ORF">HBH39_08680</name>
</gene>
<dbReference type="EMBL" id="CP050313">
    <property type="protein sequence ID" value="QIR14551.1"/>
    <property type="molecule type" value="Genomic_DNA"/>
</dbReference>
<evidence type="ECO:0000313" key="1">
    <source>
        <dbReference type="EMBL" id="QIR14551.1"/>
    </source>
</evidence>
<reference evidence="1 2" key="1">
    <citation type="submission" date="2020-03" db="EMBL/GenBank/DDBJ databases">
        <title>Complete genome sequence of Shewanella sp.</title>
        <authorList>
            <person name="Kim Y.-S."/>
            <person name="Kim S.-J."/>
            <person name="Jung H.-K."/>
            <person name="Kim K.-H."/>
        </authorList>
    </citation>
    <scope>NUCLEOTIDE SEQUENCE [LARGE SCALE GENOMIC DNA]</scope>
    <source>
        <strain evidence="1 2">PN3F2</strain>
    </source>
</reference>
<dbReference type="KEGG" id="saes:HBH39_08680"/>
<keyword evidence="2" id="KW-1185">Reference proteome</keyword>
<organism evidence="1 2">
    <name type="scientific">Shewanella aestuarii</name>
    <dbReference type="NCBI Taxonomy" id="1028752"/>
    <lineage>
        <taxon>Bacteria</taxon>
        <taxon>Pseudomonadati</taxon>
        <taxon>Pseudomonadota</taxon>
        <taxon>Gammaproteobacteria</taxon>
        <taxon>Alteromonadales</taxon>
        <taxon>Shewanellaceae</taxon>
        <taxon>Shewanella</taxon>
    </lineage>
</organism>